<protein>
    <submittedName>
        <fullName evidence="1">Heparinase II/III family protein</fullName>
    </submittedName>
</protein>
<dbReference type="InterPro" id="IPR008929">
    <property type="entry name" value="Chondroitin_lyas"/>
</dbReference>
<dbReference type="RefSeq" id="WP_193720741.1">
    <property type="nucleotide sequence ID" value="NZ_JACSPN010000020.1"/>
</dbReference>
<evidence type="ECO:0000313" key="1">
    <source>
        <dbReference type="EMBL" id="MBE7701496.1"/>
    </source>
</evidence>
<organism evidence="1 2">
    <name type="scientific">Oerskovia douganii</name>
    <dbReference type="NCBI Taxonomy" id="2762210"/>
    <lineage>
        <taxon>Bacteria</taxon>
        <taxon>Bacillati</taxon>
        <taxon>Actinomycetota</taxon>
        <taxon>Actinomycetes</taxon>
        <taxon>Micrococcales</taxon>
        <taxon>Cellulomonadaceae</taxon>
        <taxon>Oerskovia</taxon>
    </lineage>
</organism>
<accession>A0A9D5UEC9</accession>
<evidence type="ECO:0000313" key="2">
    <source>
        <dbReference type="Proteomes" id="UP000822993"/>
    </source>
</evidence>
<keyword evidence="2" id="KW-1185">Reference proteome</keyword>
<dbReference type="AlphaFoldDB" id="A0A9D5UEC9"/>
<comment type="caution">
    <text evidence="1">The sequence shown here is derived from an EMBL/GenBank/DDBJ whole genome shotgun (WGS) entry which is preliminary data.</text>
</comment>
<sequence length="534" mass="59255">MTPNRLGSYVGAYRDFSPHGWAVKPSTAPQEFEVRLPNGFLFQIDDRFFPIEWWKVFDYNHVTTRLWHRSLCYLPLLAREAGGWQRVSQILVEFLDLMKRAADEPTILGMNSLDHAIALQLRSLCALRAQLHAEPVIDLIDIDALDAIMVETVALLEVHARSEGFRLVNNHGIMLGLALMHSQWVFDDVLRDESQLADDERWLLASLDEIVDQDGIVFENTPQYQRLYIDAIEQISEVARDLLGDRNSAQSFALRFARVVEGYRHLISAHGTVPAIGDAQRTKDHKYTYVPGVFVSPGNGIYVRNTSRAQLAISSGCRSHVHKHMDDSAIRLLVDDIDVVIDGGLINYDSGDPDAVAVRGQLGHSGLFFREFDTKPCHWFYPAGAPAKVDASLVHWVGDDGRDVVDCRYIIGSCEAQRRIEVLSATDLVVTDRCWGPAEAVQRFLIPPSSTVAVSSSSVVASIGEGLALRVEAMDVSTDTEWTIGRAAVGLERMRSETWVLERPVGAGGEPVRTRLSVVDSAGNTIDEGGLNVV</sequence>
<dbReference type="EMBL" id="JACSPN010000020">
    <property type="protein sequence ID" value="MBE7701496.1"/>
    <property type="molecule type" value="Genomic_DNA"/>
</dbReference>
<proteinExistence type="predicted"/>
<dbReference type="Gene3D" id="1.50.10.100">
    <property type="entry name" value="Chondroitin AC/alginate lyase"/>
    <property type="match status" value="1"/>
</dbReference>
<reference evidence="1 2" key="1">
    <citation type="submission" date="2020-08" db="EMBL/GenBank/DDBJ databases">
        <title>A Genomic Blueprint of the Chicken Gut Microbiome.</title>
        <authorList>
            <person name="Gilroy R."/>
            <person name="Ravi A."/>
            <person name="Getino M."/>
            <person name="Pursley I."/>
            <person name="Horton D.L."/>
            <person name="Alikhan N.-F."/>
            <person name="Baker D."/>
            <person name="Gharbi K."/>
            <person name="Hall N."/>
            <person name="Watson M."/>
            <person name="Adriaenssens E.M."/>
            <person name="Foster-Nyarko E."/>
            <person name="Jarju S."/>
            <person name="Secka A."/>
            <person name="Antonio M."/>
            <person name="Oren A."/>
            <person name="Chaudhuri R."/>
            <person name="La Ragione R.M."/>
            <person name="Hildebrand F."/>
            <person name="Pallen M.J."/>
        </authorList>
    </citation>
    <scope>NUCLEOTIDE SEQUENCE [LARGE SCALE GENOMIC DNA]</scope>
    <source>
        <strain evidence="1 2">Sa1BUA8</strain>
    </source>
</reference>
<gene>
    <name evidence="1" type="ORF">H9623_14480</name>
</gene>
<name>A0A9D5UEC9_9CELL</name>
<dbReference type="Gene3D" id="2.70.98.70">
    <property type="match status" value="1"/>
</dbReference>
<dbReference type="Proteomes" id="UP000822993">
    <property type="component" value="Unassembled WGS sequence"/>
</dbReference>